<dbReference type="InterPro" id="IPR009057">
    <property type="entry name" value="Homeodomain-like_sf"/>
</dbReference>
<evidence type="ECO:0000313" key="7">
    <source>
        <dbReference type="Proteomes" id="UP000262969"/>
    </source>
</evidence>
<dbReference type="GO" id="GO:0003700">
    <property type="term" value="F:DNA-binding transcription factor activity"/>
    <property type="evidence" value="ECO:0007669"/>
    <property type="project" value="InterPro"/>
</dbReference>
<dbReference type="GO" id="GO:0003677">
    <property type="term" value="F:DNA binding"/>
    <property type="evidence" value="ECO:0007669"/>
    <property type="project" value="UniProtKB-KW"/>
</dbReference>
<dbReference type="Gene3D" id="1.10.10.10">
    <property type="entry name" value="Winged helix-like DNA-binding domain superfamily/Winged helix DNA-binding domain"/>
    <property type="match status" value="1"/>
</dbReference>
<dbReference type="GO" id="GO:1901135">
    <property type="term" value="P:carbohydrate derivative metabolic process"/>
    <property type="evidence" value="ECO:0007669"/>
    <property type="project" value="InterPro"/>
</dbReference>
<organism evidence="6 7">
    <name type="scientific">Lachnoclostridium phytofermentans</name>
    <dbReference type="NCBI Taxonomy" id="66219"/>
    <lineage>
        <taxon>Bacteria</taxon>
        <taxon>Bacillati</taxon>
        <taxon>Bacillota</taxon>
        <taxon>Clostridia</taxon>
        <taxon>Lachnospirales</taxon>
        <taxon>Lachnospiraceae</taxon>
    </lineage>
</organism>
<reference evidence="6 7" key="1">
    <citation type="journal article" date="2018" name="Nat. Biotechnol.">
        <title>A standardized bacterial taxonomy based on genome phylogeny substantially revises the tree of life.</title>
        <authorList>
            <person name="Parks D.H."/>
            <person name="Chuvochina M."/>
            <person name="Waite D.W."/>
            <person name="Rinke C."/>
            <person name="Skarshewski A."/>
            <person name="Chaumeil P.A."/>
            <person name="Hugenholtz P."/>
        </authorList>
    </citation>
    <scope>NUCLEOTIDE SEQUENCE [LARGE SCALE GENOMIC DNA]</scope>
    <source>
        <strain evidence="6">UBA11728</strain>
    </source>
</reference>
<feature type="domain" description="SIS" evidence="5">
    <location>
        <begin position="126"/>
        <end position="266"/>
    </location>
</feature>
<evidence type="ECO:0000256" key="2">
    <source>
        <dbReference type="ARBA" id="ARBA00023125"/>
    </source>
</evidence>
<dbReference type="PROSITE" id="PS51464">
    <property type="entry name" value="SIS"/>
    <property type="match status" value="1"/>
</dbReference>
<dbReference type="InterPro" id="IPR046348">
    <property type="entry name" value="SIS_dom_sf"/>
</dbReference>
<evidence type="ECO:0000259" key="4">
    <source>
        <dbReference type="PROSITE" id="PS51071"/>
    </source>
</evidence>
<keyword evidence="1" id="KW-0805">Transcription regulation</keyword>
<dbReference type="InterPro" id="IPR000281">
    <property type="entry name" value="HTH_RpiR"/>
</dbReference>
<dbReference type="AlphaFoldDB" id="A0A3D2XB92"/>
<dbReference type="PROSITE" id="PS51071">
    <property type="entry name" value="HTH_RPIR"/>
    <property type="match status" value="1"/>
</dbReference>
<name>A0A3D2XB92_9FIRM</name>
<evidence type="ECO:0000313" key="6">
    <source>
        <dbReference type="EMBL" id="HCL04236.1"/>
    </source>
</evidence>
<proteinExistence type="predicted"/>
<protein>
    <submittedName>
        <fullName evidence="6">MurR/RpiR family transcriptional regulator</fullName>
    </submittedName>
</protein>
<sequence length="284" mass="31135">MAEGIFARIESSYSKFTKSEKIVADFVFENPEKVLYTSITDLAEICGVGDTTVFRFCKALKLNGYQEFKMFLAQDIAVRTGSDYTINGSVSQDDDIQTICKKALAVDIAALTETFEGLNFEAVTKVVDMISGANKVQFFGMGSSGVIALEAKMKFMRILPNVEHIADCHMQFMSAALLSSRDLAIIFSYSGSTKDSIEIANLAKSNGCKVVSITRYVNSHLANISDVVIPCGSNEGPLDGGASSTSMVQFYILDILYLLYFTKHYHQSKLNKAKTTESISSKIL</sequence>
<dbReference type="GO" id="GO:0097367">
    <property type="term" value="F:carbohydrate derivative binding"/>
    <property type="evidence" value="ECO:0007669"/>
    <property type="project" value="InterPro"/>
</dbReference>
<dbReference type="Gene3D" id="3.40.50.10490">
    <property type="entry name" value="Glucose-6-phosphate isomerase like protein, domain 1"/>
    <property type="match status" value="1"/>
</dbReference>
<gene>
    <name evidence="6" type="ORF">DHW61_17820</name>
</gene>
<evidence type="ECO:0000256" key="1">
    <source>
        <dbReference type="ARBA" id="ARBA00023015"/>
    </source>
</evidence>
<dbReference type="SUPFAM" id="SSF53697">
    <property type="entry name" value="SIS domain"/>
    <property type="match status" value="1"/>
</dbReference>
<evidence type="ECO:0000256" key="3">
    <source>
        <dbReference type="ARBA" id="ARBA00023163"/>
    </source>
</evidence>
<dbReference type="PANTHER" id="PTHR30514">
    <property type="entry name" value="GLUCOKINASE"/>
    <property type="match status" value="1"/>
</dbReference>
<dbReference type="SUPFAM" id="SSF46689">
    <property type="entry name" value="Homeodomain-like"/>
    <property type="match status" value="1"/>
</dbReference>
<dbReference type="InterPro" id="IPR036388">
    <property type="entry name" value="WH-like_DNA-bd_sf"/>
</dbReference>
<keyword evidence="2" id="KW-0238">DNA-binding</keyword>
<dbReference type="Pfam" id="PF01380">
    <property type="entry name" value="SIS"/>
    <property type="match status" value="1"/>
</dbReference>
<accession>A0A3D2XB92</accession>
<dbReference type="InterPro" id="IPR001347">
    <property type="entry name" value="SIS_dom"/>
</dbReference>
<dbReference type="Proteomes" id="UP000262969">
    <property type="component" value="Unassembled WGS sequence"/>
</dbReference>
<comment type="caution">
    <text evidence="6">The sequence shown here is derived from an EMBL/GenBank/DDBJ whole genome shotgun (WGS) entry which is preliminary data.</text>
</comment>
<dbReference type="InterPro" id="IPR047640">
    <property type="entry name" value="RpiR-like"/>
</dbReference>
<dbReference type="PANTHER" id="PTHR30514:SF1">
    <property type="entry name" value="HTH-TYPE TRANSCRIPTIONAL REGULATOR HEXR-RELATED"/>
    <property type="match status" value="1"/>
</dbReference>
<dbReference type="InterPro" id="IPR035472">
    <property type="entry name" value="RpiR-like_SIS"/>
</dbReference>
<evidence type="ECO:0000259" key="5">
    <source>
        <dbReference type="PROSITE" id="PS51464"/>
    </source>
</evidence>
<feature type="domain" description="HTH rpiR-type" evidence="4">
    <location>
        <begin position="3"/>
        <end position="79"/>
    </location>
</feature>
<dbReference type="CDD" id="cd05013">
    <property type="entry name" value="SIS_RpiR"/>
    <property type="match status" value="1"/>
</dbReference>
<dbReference type="EMBL" id="DPVV01000580">
    <property type="protein sequence ID" value="HCL04236.1"/>
    <property type="molecule type" value="Genomic_DNA"/>
</dbReference>
<dbReference type="Pfam" id="PF01418">
    <property type="entry name" value="HTH_6"/>
    <property type="match status" value="1"/>
</dbReference>
<keyword evidence="3" id="KW-0804">Transcription</keyword>